<comment type="pathway">
    <text evidence="6 9">Amino-acid biosynthesis; L-proline biosynthesis; L-proline from L-glutamate 5-semialdehyde: step 1/1.</text>
</comment>
<keyword evidence="2 6" id="KW-0641">Proline biosynthesis</keyword>
<feature type="domain" description="Pyrroline-5-carboxylate reductase dimerisation" evidence="11">
    <location>
        <begin position="159"/>
        <end position="261"/>
    </location>
</feature>
<dbReference type="Pfam" id="PF03807">
    <property type="entry name" value="F420_oxidored"/>
    <property type="match status" value="1"/>
</dbReference>
<keyword evidence="4 6" id="KW-0560">Oxidoreductase</keyword>
<evidence type="ECO:0000256" key="3">
    <source>
        <dbReference type="ARBA" id="ARBA00022857"/>
    </source>
</evidence>
<dbReference type="SUPFAM" id="SSF48179">
    <property type="entry name" value="6-phosphogluconate dehydrogenase C-terminal domain-like"/>
    <property type="match status" value="1"/>
</dbReference>
<keyword evidence="6 9" id="KW-0028">Amino-acid biosynthesis</keyword>
<dbReference type="InterPro" id="IPR028939">
    <property type="entry name" value="P5C_Rdtase_cat_N"/>
</dbReference>
<dbReference type="Proteomes" id="UP000675664">
    <property type="component" value="Unassembled WGS sequence"/>
</dbReference>
<dbReference type="HAMAP" id="MF_01925">
    <property type="entry name" value="P5C_reductase"/>
    <property type="match status" value="1"/>
</dbReference>
<dbReference type="GO" id="GO:0004735">
    <property type="term" value="F:pyrroline-5-carboxylate reductase activity"/>
    <property type="evidence" value="ECO:0007669"/>
    <property type="project" value="UniProtKB-UniRule"/>
</dbReference>
<protein>
    <recommendedName>
        <fullName evidence="6 7">Pyrroline-5-carboxylate reductase</fullName>
        <shortName evidence="6">P5C reductase</shortName>
        <shortName evidence="6">P5CR</shortName>
        <ecNumber evidence="6 7">1.5.1.2</ecNumber>
    </recommendedName>
    <alternativeName>
        <fullName evidence="6">PCA reductase</fullName>
    </alternativeName>
</protein>
<organism evidence="12 13">
    <name type="scientific">Sinanaerobacter chloroacetimidivorans</name>
    <dbReference type="NCBI Taxonomy" id="2818044"/>
    <lineage>
        <taxon>Bacteria</taxon>
        <taxon>Bacillati</taxon>
        <taxon>Bacillota</taxon>
        <taxon>Clostridia</taxon>
        <taxon>Peptostreptococcales</taxon>
        <taxon>Anaerovoracaceae</taxon>
        <taxon>Sinanaerobacter</taxon>
    </lineage>
</organism>
<comment type="subcellular location">
    <subcellularLocation>
        <location evidence="6">Cytoplasm</location>
    </subcellularLocation>
</comment>
<evidence type="ECO:0000256" key="7">
    <source>
        <dbReference type="NCBIfam" id="TIGR00112"/>
    </source>
</evidence>
<comment type="similarity">
    <text evidence="1 6 9">Belongs to the pyrroline-5-carboxylate reductase family.</text>
</comment>
<evidence type="ECO:0000256" key="6">
    <source>
        <dbReference type="HAMAP-Rule" id="MF_01925"/>
    </source>
</evidence>
<dbReference type="InterPro" id="IPR036291">
    <property type="entry name" value="NAD(P)-bd_dom_sf"/>
</dbReference>
<reference evidence="12" key="2">
    <citation type="submission" date="2021-04" db="EMBL/GenBank/DDBJ databases">
        <authorList>
            <person name="Liu J."/>
        </authorList>
    </citation>
    <scope>NUCLEOTIDE SEQUENCE</scope>
    <source>
        <strain evidence="12">BAD-6</strain>
    </source>
</reference>
<dbReference type="AlphaFoldDB" id="A0A8J7W1R5"/>
<dbReference type="InterPro" id="IPR029036">
    <property type="entry name" value="P5CR_dimer"/>
</dbReference>
<dbReference type="PANTHER" id="PTHR11645:SF0">
    <property type="entry name" value="PYRROLINE-5-CARBOXYLATE REDUCTASE 3"/>
    <property type="match status" value="1"/>
</dbReference>
<keyword evidence="6" id="KW-0963">Cytoplasm</keyword>
<name>A0A8J7W1R5_9FIRM</name>
<feature type="binding site" evidence="8">
    <location>
        <begin position="6"/>
        <end position="11"/>
    </location>
    <ligand>
        <name>NADP(+)</name>
        <dbReference type="ChEBI" id="CHEBI:58349"/>
    </ligand>
</feature>
<dbReference type="Gene3D" id="1.10.3730.10">
    <property type="entry name" value="ProC C-terminal domain-like"/>
    <property type="match status" value="1"/>
</dbReference>
<dbReference type="GO" id="GO:0055129">
    <property type="term" value="P:L-proline biosynthetic process"/>
    <property type="evidence" value="ECO:0007669"/>
    <property type="project" value="UniProtKB-UniRule"/>
</dbReference>
<dbReference type="Gene3D" id="3.40.50.720">
    <property type="entry name" value="NAD(P)-binding Rossmann-like Domain"/>
    <property type="match status" value="1"/>
</dbReference>
<dbReference type="EC" id="1.5.1.2" evidence="6 7"/>
<comment type="function">
    <text evidence="5 6">Catalyzes the reduction of 1-pyrroline-5-carboxylate (PCA) to L-proline.</text>
</comment>
<dbReference type="InterPro" id="IPR008927">
    <property type="entry name" value="6-PGluconate_DH-like_C_sf"/>
</dbReference>
<dbReference type="PROSITE" id="PS00521">
    <property type="entry name" value="P5CR"/>
    <property type="match status" value="1"/>
</dbReference>
<evidence type="ECO:0000256" key="5">
    <source>
        <dbReference type="ARBA" id="ARBA00058118"/>
    </source>
</evidence>
<evidence type="ECO:0000256" key="9">
    <source>
        <dbReference type="RuleBase" id="RU003903"/>
    </source>
</evidence>
<dbReference type="InterPro" id="IPR000304">
    <property type="entry name" value="Pyrroline-COOH_reductase"/>
</dbReference>
<dbReference type="RefSeq" id="WP_227017458.1">
    <property type="nucleotide sequence ID" value="NZ_JAGSND010000003.1"/>
</dbReference>
<evidence type="ECO:0000313" key="12">
    <source>
        <dbReference type="EMBL" id="MBR0597320.1"/>
    </source>
</evidence>
<evidence type="ECO:0000313" key="13">
    <source>
        <dbReference type="Proteomes" id="UP000675664"/>
    </source>
</evidence>
<comment type="caution">
    <text evidence="12">The sequence shown here is derived from an EMBL/GenBank/DDBJ whole genome shotgun (WGS) entry which is preliminary data.</text>
</comment>
<evidence type="ECO:0000256" key="1">
    <source>
        <dbReference type="ARBA" id="ARBA00005525"/>
    </source>
</evidence>
<accession>A0A8J7W1R5</accession>
<evidence type="ECO:0000256" key="4">
    <source>
        <dbReference type="ARBA" id="ARBA00023002"/>
    </source>
</evidence>
<evidence type="ECO:0000259" key="11">
    <source>
        <dbReference type="Pfam" id="PF14748"/>
    </source>
</evidence>
<dbReference type="NCBIfam" id="TIGR00112">
    <property type="entry name" value="proC"/>
    <property type="match status" value="1"/>
</dbReference>
<gene>
    <name evidence="6 12" type="primary">proC</name>
    <name evidence="12" type="ORF">KCX82_05520</name>
</gene>
<dbReference type="UniPathway" id="UPA00098">
    <property type="reaction ID" value="UER00361"/>
</dbReference>
<keyword evidence="3 6" id="KW-0521">NADP</keyword>
<feature type="domain" description="Pyrroline-5-carboxylate reductase catalytic N-terminal" evidence="10">
    <location>
        <begin position="2"/>
        <end position="84"/>
    </location>
</feature>
<dbReference type="PIRSF" id="PIRSF000193">
    <property type="entry name" value="Pyrrol-5-carb_rd"/>
    <property type="match status" value="1"/>
</dbReference>
<feature type="binding site" evidence="8">
    <location>
        <position position="51"/>
    </location>
    <ligand>
        <name>NADPH</name>
        <dbReference type="ChEBI" id="CHEBI:57783"/>
    </ligand>
</feature>
<proteinExistence type="inferred from homology"/>
<dbReference type="EMBL" id="JAGSND010000003">
    <property type="protein sequence ID" value="MBR0597320.1"/>
    <property type="molecule type" value="Genomic_DNA"/>
</dbReference>
<dbReference type="GO" id="GO:0005737">
    <property type="term" value="C:cytoplasm"/>
    <property type="evidence" value="ECO:0007669"/>
    <property type="project" value="UniProtKB-SubCell"/>
</dbReference>
<evidence type="ECO:0000256" key="8">
    <source>
        <dbReference type="PIRSR" id="PIRSR000193-1"/>
    </source>
</evidence>
<dbReference type="Pfam" id="PF14748">
    <property type="entry name" value="P5CR_dimer"/>
    <property type="match status" value="1"/>
</dbReference>
<comment type="catalytic activity">
    <reaction evidence="6 9">
        <text>L-proline + NADP(+) = (S)-1-pyrroline-5-carboxylate + NADPH + 2 H(+)</text>
        <dbReference type="Rhea" id="RHEA:14109"/>
        <dbReference type="ChEBI" id="CHEBI:15378"/>
        <dbReference type="ChEBI" id="CHEBI:17388"/>
        <dbReference type="ChEBI" id="CHEBI:57783"/>
        <dbReference type="ChEBI" id="CHEBI:58349"/>
        <dbReference type="ChEBI" id="CHEBI:60039"/>
        <dbReference type="EC" id="1.5.1.2"/>
    </reaction>
</comment>
<reference evidence="12" key="1">
    <citation type="submission" date="2021-04" db="EMBL/GenBank/DDBJ databases">
        <title>Sinoanaerobacter chloroacetimidivorans sp. nov., an obligate anaerobic bacterium isolated from anaerobic sludge.</title>
        <authorList>
            <person name="Bao Y."/>
        </authorList>
    </citation>
    <scope>NUCLEOTIDE SEQUENCE</scope>
    <source>
        <strain evidence="12">BAD-6</strain>
    </source>
</reference>
<dbReference type="SUPFAM" id="SSF51735">
    <property type="entry name" value="NAD(P)-binding Rossmann-fold domains"/>
    <property type="match status" value="1"/>
</dbReference>
<keyword evidence="13" id="KW-1185">Reference proteome</keyword>
<evidence type="ECO:0000259" key="10">
    <source>
        <dbReference type="Pfam" id="PF03807"/>
    </source>
</evidence>
<comment type="catalytic activity">
    <reaction evidence="6">
        <text>L-proline + NAD(+) = (S)-1-pyrroline-5-carboxylate + NADH + 2 H(+)</text>
        <dbReference type="Rhea" id="RHEA:14105"/>
        <dbReference type="ChEBI" id="CHEBI:15378"/>
        <dbReference type="ChEBI" id="CHEBI:17388"/>
        <dbReference type="ChEBI" id="CHEBI:57540"/>
        <dbReference type="ChEBI" id="CHEBI:57945"/>
        <dbReference type="ChEBI" id="CHEBI:60039"/>
        <dbReference type="EC" id="1.5.1.2"/>
    </reaction>
</comment>
<sequence>MKVGFIGTGNMGGALATAVSKGENVELILANEPVELAEALAEKLGSKVGENLDVVREGEIIFFGVKPDNLEKLAEELKDVLKARTDKFFIVSMLAGKTLDQLEEALGDKYPIIRILPNVPVMVGEGLIMYTPNDAITDTQLETFLKIMSNAGLCSRQEESLIAAGAGVAGCGPAFAAMFIESLADGGVACGLPRHQAIEYAAQMAKGTAQYILEKGIHPDVLKDTVTSPGGTTIQGVRTLEKNGFRSALFEAVISTVEKDKLL</sequence>
<dbReference type="FunFam" id="1.10.3730.10:FF:000001">
    <property type="entry name" value="Pyrroline-5-carboxylate reductase"/>
    <property type="match status" value="1"/>
</dbReference>
<dbReference type="InterPro" id="IPR053790">
    <property type="entry name" value="P5CR-like_CS"/>
</dbReference>
<evidence type="ECO:0000256" key="2">
    <source>
        <dbReference type="ARBA" id="ARBA00022650"/>
    </source>
</evidence>
<dbReference type="PANTHER" id="PTHR11645">
    <property type="entry name" value="PYRROLINE-5-CARBOXYLATE REDUCTASE"/>
    <property type="match status" value="1"/>
</dbReference>